<gene>
    <name evidence="4" type="ORF">GCM10023351_30450</name>
</gene>
<dbReference type="InterPro" id="IPR036291">
    <property type="entry name" value="NAD(P)-bd_dom_sf"/>
</dbReference>
<feature type="region of interest" description="Disordered" evidence="2">
    <location>
        <begin position="588"/>
        <end position="608"/>
    </location>
</feature>
<protein>
    <recommendedName>
        <fullName evidence="3">Gfo/Idh/MocA-like oxidoreductase N-terminal domain-containing protein</fullName>
    </recommendedName>
</protein>
<sequence length="624" mass="64551">MPTGVGIIGAGPGAWALHAPTLARLGRRFALVHVADGGSGRAEAIAARSGARASSDAAELLGDPGVDVVVIASPPERHAAHALAAVSAGKRAILCEKPLATTHDDVDAVVAACRSAGVALVVGTHHLHDPAWAHVRHHLTARGAAIRDISLPPNDRYHAAVSEAPLRALCGGAPRSTPPDAADPRVAADIVRRLVGGLCVHDVPLLRDLAPALDRMAFARLLPPVGCALGFVASGALVQIGAAMTGGGAEALWHMSIGAGDDRIDIDFPPAFVHDGSATVTVTHADGRVVRHERDAVDGHTALWRALASQLDRTQPVEYDEIAADAHHGVLLADAAARAVRTPPARTEREVPARDEVARDEVAPDEVARDEAVPDEAVRESVDPSPGASWRIALPTAGDAADRFRVAAAELPLTIAGSATASTTASGTRAERVVLVRDGEETVVLPEPAGVDAAQLAGLHAVVERARVRPLPEAAERAAREAVAVVVEAALPVSDPAPWLRDAVGWCRLLAGPLTASAVEATATSLMAAFDGATGAPVTLIATETAGPSRITARTLGPVRLEAVVQTDGTAIRIATAEGELLLPPRRESAAREALRRAAQGADDIADLRHDERLRAQLTERPST</sequence>
<organism evidence="4 5">
    <name type="scientific">Microbacterium gilvum</name>
    <dbReference type="NCBI Taxonomy" id="1336204"/>
    <lineage>
        <taxon>Bacteria</taxon>
        <taxon>Bacillati</taxon>
        <taxon>Actinomycetota</taxon>
        <taxon>Actinomycetes</taxon>
        <taxon>Micrococcales</taxon>
        <taxon>Microbacteriaceae</taxon>
        <taxon>Microbacterium</taxon>
    </lineage>
</organism>
<accession>A0ABP9AP11</accession>
<comment type="caution">
    <text evidence="4">The sequence shown here is derived from an EMBL/GenBank/DDBJ whole genome shotgun (WGS) entry which is preliminary data.</text>
</comment>
<reference evidence="5" key="1">
    <citation type="journal article" date="2019" name="Int. J. Syst. Evol. Microbiol.">
        <title>The Global Catalogue of Microorganisms (GCM) 10K type strain sequencing project: providing services to taxonomists for standard genome sequencing and annotation.</title>
        <authorList>
            <consortium name="The Broad Institute Genomics Platform"/>
            <consortium name="The Broad Institute Genome Sequencing Center for Infectious Disease"/>
            <person name="Wu L."/>
            <person name="Ma J."/>
        </authorList>
    </citation>
    <scope>NUCLEOTIDE SEQUENCE [LARGE SCALE GENOMIC DNA]</scope>
    <source>
        <strain evidence="5">JCM 18537</strain>
    </source>
</reference>
<dbReference type="RefSeq" id="WP_345441043.1">
    <property type="nucleotide sequence ID" value="NZ_BAABKO010000006.1"/>
</dbReference>
<dbReference type="PANTHER" id="PTHR43818:SF11">
    <property type="entry name" value="BCDNA.GH03377"/>
    <property type="match status" value="1"/>
</dbReference>
<feature type="region of interest" description="Disordered" evidence="2">
    <location>
        <begin position="342"/>
        <end position="386"/>
    </location>
</feature>
<evidence type="ECO:0000256" key="1">
    <source>
        <dbReference type="ARBA" id="ARBA00023002"/>
    </source>
</evidence>
<dbReference type="Pfam" id="PF01408">
    <property type="entry name" value="GFO_IDH_MocA"/>
    <property type="match status" value="1"/>
</dbReference>
<keyword evidence="5" id="KW-1185">Reference proteome</keyword>
<dbReference type="InterPro" id="IPR000683">
    <property type="entry name" value="Gfo/Idh/MocA-like_OxRdtase_N"/>
</dbReference>
<dbReference type="InterPro" id="IPR050463">
    <property type="entry name" value="Gfo/Idh/MocA_oxidrdct_glycsds"/>
</dbReference>
<dbReference type="Proteomes" id="UP001501645">
    <property type="component" value="Unassembled WGS sequence"/>
</dbReference>
<evidence type="ECO:0000313" key="5">
    <source>
        <dbReference type="Proteomes" id="UP001501645"/>
    </source>
</evidence>
<feature type="compositionally biased region" description="Basic and acidic residues" evidence="2">
    <location>
        <begin position="346"/>
        <end position="382"/>
    </location>
</feature>
<dbReference type="Gene3D" id="3.40.50.720">
    <property type="entry name" value="NAD(P)-binding Rossmann-like Domain"/>
    <property type="match status" value="1"/>
</dbReference>
<dbReference type="SUPFAM" id="SSF51735">
    <property type="entry name" value="NAD(P)-binding Rossmann-fold domains"/>
    <property type="match status" value="1"/>
</dbReference>
<dbReference type="EMBL" id="BAABKO010000006">
    <property type="protein sequence ID" value="GAA4783003.1"/>
    <property type="molecule type" value="Genomic_DNA"/>
</dbReference>
<evidence type="ECO:0000256" key="2">
    <source>
        <dbReference type="SAM" id="MobiDB-lite"/>
    </source>
</evidence>
<proteinExistence type="predicted"/>
<dbReference type="PANTHER" id="PTHR43818">
    <property type="entry name" value="BCDNA.GH03377"/>
    <property type="match status" value="1"/>
</dbReference>
<evidence type="ECO:0000259" key="3">
    <source>
        <dbReference type="Pfam" id="PF01408"/>
    </source>
</evidence>
<feature type="domain" description="Gfo/Idh/MocA-like oxidoreductase N-terminal" evidence="3">
    <location>
        <begin position="5"/>
        <end position="123"/>
    </location>
</feature>
<evidence type="ECO:0000313" key="4">
    <source>
        <dbReference type="EMBL" id="GAA4783003.1"/>
    </source>
</evidence>
<name>A0ABP9AP11_9MICO</name>
<keyword evidence="1" id="KW-0560">Oxidoreductase</keyword>